<feature type="non-terminal residue" evidence="2">
    <location>
        <position position="94"/>
    </location>
</feature>
<proteinExistence type="predicted"/>
<protein>
    <submittedName>
        <fullName evidence="2">Uncharacterized protein</fullName>
    </submittedName>
</protein>
<feature type="compositionally biased region" description="Basic and acidic residues" evidence="1">
    <location>
        <begin position="55"/>
        <end position="73"/>
    </location>
</feature>
<sequence>MYKWVNPDGEVELYPSKKFIPGDKGMYILSNALVWRIDNPSYPVIETRSKKMKQDRKERNKTEKNEETKQKKDVPSFYERWTETLNHVDGVYYM</sequence>
<reference evidence="2" key="1">
    <citation type="submission" date="2013-07" db="EMBL/GenBank/DDBJ databases">
        <title>The genome of an arbuscular mycorrhizal fungus provides insights into the evolution of the oldest plant symbiosis.</title>
        <authorList>
            <consortium name="DOE Joint Genome Institute"/>
            <person name="Tisserant E."/>
            <person name="Malbreil M."/>
            <person name="Kuo A."/>
            <person name="Kohler A."/>
            <person name="Symeonidi A."/>
            <person name="Balestrini R."/>
            <person name="Charron P."/>
            <person name="Duensing N."/>
            <person name="Frei-dit-Frey N."/>
            <person name="Gianinazzi-Pearson V."/>
            <person name="Gilbert B."/>
            <person name="Handa Y."/>
            <person name="Hijri M."/>
            <person name="Kaul R."/>
            <person name="Kawaguchi M."/>
            <person name="Krajinski F."/>
            <person name="Lammers P."/>
            <person name="Lapierre D."/>
            <person name="Masclaux F.G."/>
            <person name="Murat C."/>
            <person name="Morin E."/>
            <person name="Ndikumana S."/>
            <person name="Pagni M."/>
            <person name="Petitpierre D."/>
            <person name="Requena N."/>
            <person name="Rosikiewicz P."/>
            <person name="Riley R."/>
            <person name="Saito K."/>
            <person name="San Clemente H."/>
            <person name="Shapiro H."/>
            <person name="van Tuinen D."/>
            <person name="Becard G."/>
            <person name="Bonfante P."/>
            <person name="Paszkowski U."/>
            <person name="Shachar-Hill Y."/>
            <person name="Young J.P."/>
            <person name="Sanders I.R."/>
            <person name="Henrissat B."/>
            <person name="Rensing S.A."/>
            <person name="Grigoriev I.V."/>
            <person name="Corradi N."/>
            <person name="Roux C."/>
            <person name="Martin F."/>
        </authorList>
    </citation>
    <scope>NUCLEOTIDE SEQUENCE</scope>
    <source>
        <strain evidence="2">DAOM 197198</strain>
    </source>
</reference>
<gene>
    <name evidence="2" type="ORF">GLOINDRAFT_26156</name>
</gene>
<accession>U9U402</accession>
<dbReference type="EMBL" id="KI284014">
    <property type="protein sequence ID" value="ESA13323.1"/>
    <property type="molecule type" value="Genomic_DNA"/>
</dbReference>
<name>U9U402_RHIID</name>
<evidence type="ECO:0000313" key="2">
    <source>
        <dbReference type="EMBL" id="ESA13323.1"/>
    </source>
</evidence>
<evidence type="ECO:0000256" key="1">
    <source>
        <dbReference type="SAM" id="MobiDB-lite"/>
    </source>
</evidence>
<organism evidence="2">
    <name type="scientific">Rhizophagus irregularis (strain DAOM 181602 / DAOM 197198 / MUCL 43194)</name>
    <name type="common">Arbuscular mycorrhizal fungus</name>
    <name type="synonym">Glomus intraradices</name>
    <dbReference type="NCBI Taxonomy" id="747089"/>
    <lineage>
        <taxon>Eukaryota</taxon>
        <taxon>Fungi</taxon>
        <taxon>Fungi incertae sedis</taxon>
        <taxon>Mucoromycota</taxon>
        <taxon>Glomeromycotina</taxon>
        <taxon>Glomeromycetes</taxon>
        <taxon>Glomerales</taxon>
        <taxon>Glomeraceae</taxon>
        <taxon>Rhizophagus</taxon>
    </lineage>
</organism>
<feature type="region of interest" description="Disordered" evidence="1">
    <location>
        <begin position="46"/>
        <end position="73"/>
    </location>
</feature>
<dbReference type="HOGENOM" id="CLU_2392032_0_0_1"/>
<dbReference type="AlphaFoldDB" id="U9U402"/>